<organism evidence="11 12">
    <name type="scientific">Nadsonia fulvescens var. elongata DSM 6958</name>
    <dbReference type="NCBI Taxonomy" id="857566"/>
    <lineage>
        <taxon>Eukaryota</taxon>
        <taxon>Fungi</taxon>
        <taxon>Dikarya</taxon>
        <taxon>Ascomycota</taxon>
        <taxon>Saccharomycotina</taxon>
        <taxon>Dipodascomycetes</taxon>
        <taxon>Dipodascales</taxon>
        <taxon>Dipodascales incertae sedis</taxon>
        <taxon>Nadsonia</taxon>
    </lineage>
</organism>
<dbReference type="GO" id="GO:0000290">
    <property type="term" value="P:deadenylation-dependent decapping of nuclear-transcribed mRNA"/>
    <property type="evidence" value="ECO:0007669"/>
    <property type="project" value="EnsemblFungi"/>
</dbReference>
<evidence type="ECO:0000256" key="8">
    <source>
        <dbReference type="ARBA" id="ARBA00023274"/>
    </source>
</evidence>
<dbReference type="PROSITE" id="PS52002">
    <property type="entry name" value="SM"/>
    <property type="match status" value="1"/>
</dbReference>
<dbReference type="InterPro" id="IPR044641">
    <property type="entry name" value="Lsm7/SmG-like"/>
</dbReference>
<keyword evidence="3" id="KW-0507">mRNA processing</keyword>
<feature type="domain" description="Sm" evidence="10">
    <location>
        <begin position="31"/>
        <end position="111"/>
    </location>
</feature>
<dbReference type="InterPro" id="IPR047575">
    <property type="entry name" value="Sm"/>
</dbReference>
<keyword evidence="12" id="KW-1185">Reference proteome</keyword>
<dbReference type="GO" id="GO:0030490">
    <property type="term" value="P:maturation of SSU-rRNA"/>
    <property type="evidence" value="ECO:0007669"/>
    <property type="project" value="EnsemblFungi"/>
</dbReference>
<evidence type="ECO:0000313" key="11">
    <source>
        <dbReference type="EMBL" id="ODQ63245.1"/>
    </source>
</evidence>
<evidence type="ECO:0000256" key="6">
    <source>
        <dbReference type="ARBA" id="ARBA00023187"/>
    </source>
</evidence>
<evidence type="ECO:0000313" key="12">
    <source>
        <dbReference type="Proteomes" id="UP000095009"/>
    </source>
</evidence>
<dbReference type="InterPro" id="IPR010920">
    <property type="entry name" value="LSM_dom_sf"/>
</dbReference>
<dbReference type="PIRSF" id="PIRSF037188">
    <property type="entry name" value="U6_snRNA_Lsm7"/>
    <property type="match status" value="1"/>
</dbReference>
<keyword evidence="7" id="KW-0539">Nucleus</keyword>
<feature type="compositionally biased region" description="Polar residues" evidence="9">
    <location>
        <begin position="1"/>
        <end position="13"/>
    </location>
</feature>
<comment type="similarity">
    <text evidence="2">Belongs to the snRNP Sm proteins family.</text>
</comment>
<dbReference type="GO" id="GO:0005682">
    <property type="term" value="C:U5 snRNP"/>
    <property type="evidence" value="ECO:0007669"/>
    <property type="project" value="EnsemblFungi"/>
</dbReference>
<reference evidence="11 12" key="1">
    <citation type="journal article" date="2016" name="Proc. Natl. Acad. Sci. U.S.A.">
        <title>Comparative genomics of biotechnologically important yeasts.</title>
        <authorList>
            <person name="Riley R."/>
            <person name="Haridas S."/>
            <person name="Wolfe K.H."/>
            <person name="Lopes M.R."/>
            <person name="Hittinger C.T."/>
            <person name="Goeker M."/>
            <person name="Salamov A.A."/>
            <person name="Wisecaver J.H."/>
            <person name="Long T.M."/>
            <person name="Calvey C.H."/>
            <person name="Aerts A.L."/>
            <person name="Barry K.W."/>
            <person name="Choi C."/>
            <person name="Clum A."/>
            <person name="Coughlan A.Y."/>
            <person name="Deshpande S."/>
            <person name="Douglass A.P."/>
            <person name="Hanson S.J."/>
            <person name="Klenk H.-P."/>
            <person name="LaButti K.M."/>
            <person name="Lapidus A."/>
            <person name="Lindquist E.A."/>
            <person name="Lipzen A.M."/>
            <person name="Meier-Kolthoff J.P."/>
            <person name="Ohm R.A."/>
            <person name="Otillar R.P."/>
            <person name="Pangilinan J.L."/>
            <person name="Peng Y."/>
            <person name="Rokas A."/>
            <person name="Rosa C.A."/>
            <person name="Scheuner C."/>
            <person name="Sibirny A.A."/>
            <person name="Slot J.C."/>
            <person name="Stielow J.B."/>
            <person name="Sun H."/>
            <person name="Kurtzman C.P."/>
            <person name="Blackwell M."/>
            <person name="Grigoriev I.V."/>
            <person name="Jeffries T.W."/>
        </authorList>
    </citation>
    <scope>NUCLEOTIDE SEQUENCE [LARGE SCALE GENOMIC DNA]</scope>
    <source>
        <strain evidence="11 12">DSM 6958</strain>
    </source>
</reference>
<dbReference type="GO" id="GO:1990726">
    <property type="term" value="C:Lsm1-7-Pat1 complex"/>
    <property type="evidence" value="ECO:0007669"/>
    <property type="project" value="EnsemblFungi"/>
</dbReference>
<dbReference type="GO" id="GO:0000932">
    <property type="term" value="C:P-body"/>
    <property type="evidence" value="ECO:0007669"/>
    <property type="project" value="EnsemblFungi"/>
</dbReference>
<dbReference type="AlphaFoldDB" id="A0A1E3PCV4"/>
<keyword evidence="6" id="KW-0508">mRNA splicing</keyword>
<dbReference type="GO" id="GO:0008266">
    <property type="term" value="F:poly(U) RNA binding"/>
    <property type="evidence" value="ECO:0007669"/>
    <property type="project" value="EnsemblFungi"/>
</dbReference>
<dbReference type="GO" id="GO:0008033">
    <property type="term" value="P:tRNA processing"/>
    <property type="evidence" value="ECO:0007669"/>
    <property type="project" value="EnsemblFungi"/>
</dbReference>
<evidence type="ECO:0000256" key="9">
    <source>
        <dbReference type="SAM" id="MobiDB-lite"/>
    </source>
</evidence>
<gene>
    <name evidence="11" type="ORF">NADFUDRAFT_28902</name>
</gene>
<dbReference type="GO" id="GO:0005688">
    <property type="term" value="C:U6 snRNP"/>
    <property type="evidence" value="ECO:0007669"/>
    <property type="project" value="EnsemblFungi"/>
</dbReference>
<feature type="non-terminal residue" evidence="11">
    <location>
        <position position="1"/>
    </location>
</feature>
<evidence type="ECO:0000256" key="4">
    <source>
        <dbReference type="ARBA" id="ARBA00022728"/>
    </source>
</evidence>
<evidence type="ECO:0000256" key="5">
    <source>
        <dbReference type="ARBA" id="ARBA00022884"/>
    </source>
</evidence>
<keyword evidence="4" id="KW-0747">Spliceosome</keyword>
<protein>
    <recommendedName>
        <fullName evidence="10">Sm domain-containing protein</fullName>
    </recommendedName>
</protein>
<keyword evidence="5" id="KW-0694">RNA-binding</keyword>
<sequence>NQNRQNYNQGSNQGRDHTSARSGSQRFPKRDAIIDLSKYENKSIHVKFTGGRQITGILKGYDQLMNLVLDNVVEQLSDPDDANIPSGKERKLGLVVVRGPLLQSIYPEDGTEIIENPFL</sequence>
<accession>A0A1E3PCV4</accession>
<evidence type="ECO:0000256" key="7">
    <source>
        <dbReference type="ARBA" id="ARBA00023242"/>
    </source>
</evidence>
<evidence type="ECO:0000259" key="10">
    <source>
        <dbReference type="PROSITE" id="PS52002"/>
    </source>
</evidence>
<dbReference type="STRING" id="857566.A0A1E3PCV4"/>
<dbReference type="GO" id="GO:0071004">
    <property type="term" value="C:U2-type prespliceosome"/>
    <property type="evidence" value="ECO:0007669"/>
    <property type="project" value="TreeGrafter"/>
</dbReference>
<dbReference type="GO" id="GO:0030620">
    <property type="term" value="F:U2 snRNA binding"/>
    <property type="evidence" value="ECO:0007669"/>
    <property type="project" value="EnsemblFungi"/>
</dbReference>
<dbReference type="OrthoDB" id="274944at2759"/>
<dbReference type="GO" id="GO:0005732">
    <property type="term" value="C:sno(s)RNA-containing ribonucleoprotein complex"/>
    <property type="evidence" value="ECO:0007669"/>
    <property type="project" value="EnsemblFungi"/>
</dbReference>
<evidence type="ECO:0000256" key="1">
    <source>
        <dbReference type="ARBA" id="ARBA00004123"/>
    </source>
</evidence>
<dbReference type="SMART" id="SM00651">
    <property type="entry name" value="Sm"/>
    <property type="match status" value="1"/>
</dbReference>
<dbReference type="InterPro" id="IPR001163">
    <property type="entry name" value="Sm_dom_euk/arc"/>
</dbReference>
<name>A0A1E3PCV4_9ASCO</name>
<dbReference type="GO" id="GO:0000398">
    <property type="term" value="P:mRNA splicing, via spliceosome"/>
    <property type="evidence" value="ECO:0007669"/>
    <property type="project" value="EnsemblFungi"/>
</dbReference>
<dbReference type="SUPFAM" id="SSF50182">
    <property type="entry name" value="Sm-like ribonucleoproteins"/>
    <property type="match status" value="1"/>
</dbReference>
<dbReference type="GO" id="GO:0005730">
    <property type="term" value="C:nucleolus"/>
    <property type="evidence" value="ECO:0007669"/>
    <property type="project" value="EnsemblFungi"/>
</dbReference>
<dbReference type="Proteomes" id="UP000095009">
    <property type="component" value="Unassembled WGS sequence"/>
</dbReference>
<dbReference type="GO" id="GO:0046540">
    <property type="term" value="C:U4/U6 x U5 tri-snRNP complex"/>
    <property type="evidence" value="ECO:0007669"/>
    <property type="project" value="EnsemblFungi"/>
</dbReference>
<comment type="subcellular location">
    <subcellularLocation>
        <location evidence="1">Nucleus</location>
    </subcellularLocation>
</comment>
<dbReference type="GO" id="GO:0071013">
    <property type="term" value="C:catalytic step 2 spliceosome"/>
    <property type="evidence" value="ECO:0007669"/>
    <property type="project" value="TreeGrafter"/>
</dbReference>
<dbReference type="InterPro" id="IPR017132">
    <property type="entry name" value="Lsm7"/>
</dbReference>
<dbReference type="EMBL" id="KV454415">
    <property type="protein sequence ID" value="ODQ63245.1"/>
    <property type="molecule type" value="Genomic_DNA"/>
</dbReference>
<dbReference type="PANTHER" id="PTHR10553:SF5">
    <property type="entry name" value="U6 SNRNA-ASSOCIATED SM-LIKE PROTEIN LSM7"/>
    <property type="match status" value="1"/>
</dbReference>
<keyword evidence="8" id="KW-0687">Ribonucleoprotein</keyword>
<evidence type="ECO:0000256" key="3">
    <source>
        <dbReference type="ARBA" id="ARBA00022664"/>
    </source>
</evidence>
<evidence type="ECO:0000256" key="2">
    <source>
        <dbReference type="ARBA" id="ARBA00006850"/>
    </source>
</evidence>
<dbReference type="CDD" id="cd01729">
    <property type="entry name" value="LSm7"/>
    <property type="match status" value="1"/>
</dbReference>
<feature type="region of interest" description="Disordered" evidence="9">
    <location>
        <begin position="1"/>
        <end position="29"/>
    </location>
</feature>
<dbReference type="Gene3D" id="2.30.30.100">
    <property type="match status" value="1"/>
</dbReference>
<dbReference type="Pfam" id="PF01423">
    <property type="entry name" value="LSM"/>
    <property type="match status" value="1"/>
</dbReference>
<dbReference type="PANTHER" id="PTHR10553">
    <property type="entry name" value="SMALL NUCLEAR RIBONUCLEOPROTEIN"/>
    <property type="match status" value="1"/>
</dbReference>
<proteinExistence type="inferred from homology"/>